<proteinExistence type="predicted"/>
<name>A0AAV9G3B9_9PEZI</name>
<organism evidence="2 3">
    <name type="scientific">Podospora aff. communis PSN243</name>
    <dbReference type="NCBI Taxonomy" id="3040156"/>
    <lineage>
        <taxon>Eukaryota</taxon>
        <taxon>Fungi</taxon>
        <taxon>Dikarya</taxon>
        <taxon>Ascomycota</taxon>
        <taxon>Pezizomycotina</taxon>
        <taxon>Sordariomycetes</taxon>
        <taxon>Sordariomycetidae</taxon>
        <taxon>Sordariales</taxon>
        <taxon>Podosporaceae</taxon>
        <taxon>Podospora</taxon>
    </lineage>
</organism>
<dbReference type="Pfam" id="PF06985">
    <property type="entry name" value="HET"/>
    <property type="match status" value="1"/>
</dbReference>
<reference evidence="2" key="2">
    <citation type="submission" date="2023-05" db="EMBL/GenBank/DDBJ databases">
        <authorList>
            <consortium name="Lawrence Berkeley National Laboratory"/>
            <person name="Steindorff A."/>
            <person name="Hensen N."/>
            <person name="Bonometti L."/>
            <person name="Westerberg I."/>
            <person name="Brannstrom I.O."/>
            <person name="Guillou S."/>
            <person name="Cros-Aarteil S."/>
            <person name="Calhoun S."/>
            <person name="Haridas S."/>
            <person name="Kuo A."/>
            <person name="Mondo S."/>
            <person name="Pangilinan J."/>
            <person name="Riley R."/>
            <person name="Labutti K."/>
            <person name="Andreopoulos B."/>
            <person name="Lipzen A."/>
            <person name="Chen C."/>
            <person name="Yanf M."/>
            <person name="Daum C."/>
            <person name="Ng V."/>
            <person name="Clum A."/>
            <person name="Ohm R."/>
            <person name="Martin F."/>
            <person name="Silar P."/>
            <person name="Natvig D."/>
            <person name="Lalanne C."/>
            <person name="Gautier V."/>
            <person name="Ament-Velasquez S.L."/>
            <person name="Kruys A."/>
            <person name="Hutchinson M.I."/>
            <person name="Powell A.J."/>
            <person name="Barry K."/>
            <person name="Miller A.N."/>
            <person name="Grigoriev I.V."/>
            <person name="Debuchy R."/>
            <person name="Gladieux P."/>
            <person name="Thoren M.H."/>
            <person name="Johannesson H."/>
        </authorList>
    </citation>
    <scope>NUCLEOTIDE SEQUENCE</scope>
    <source>
        <strain evidence="2">PSN243</strain>
    </source>
</reference>
<evidence type="ECO:0000313" key="2">
    <source>
        <dbReference type="EMBL" id="KAK4442799.1"/>
    </source>
</evidence>
<dbReference type="InterPro" id="IPR010730">
    <property type="entry name" value="HET"/>
</dbReference>
<keyword evidence="3" id="KW-1185">Reference proteome</keyword>
<dbReference type="PANTHER" id="PTHR33112">
    <property type="entry name" value="DOMAIN PROTEIN, PUTATIVE-RELATED"/>
    <property type="match status" value="1"/>
</dbReference>
<dbReference type="EMBL" id="MU866006">
    <property type="protein sequence ID" value="KAK4442799.1"/>
    <property type="molecule type" value="Genomic_DNA"/>
</dbReference>
<comment type="caution">
    <text evidence="2">The sequence shown here is derived from an EMBL/GenBank/DDBJ whole genome shotgun (WGS) entry which is preliminary data.</text>
</comment>
<evidence type="ECO:0000313" key="3">
    <source>
        <dbReference type="Proteomes" id="UP001321760"/>
    </source>
</evidence>
<protein>
    <submittedName>
        <fullName evidence="2">Heterokaryon incompatibility protein-domain-containing protein</fullName>
    </submittedName>
</protein>
<dbReference type="Proteomes" id="UP001321760">
    <property type="component" value="Unassembled WGS sequence"/>
</dbReference>
<dbReference type="AlphaFoldDB" id="A0AAV9G3B9"/>
<sequence>MATSSVGRAQPQATPDCLCESCQGIPQKHFALEIGRNQISPRPLVVLGHSSEVSQRAPTCRFCRLVSHLLHLNLEQEDDPKSSIHVHFEGPCFAIEDAAGRSKGIIARVDAHGLEGRPWTQMWRRPIHSEHMNFDLVTNWVKTAVEPLGSAPDSTDLTLIDVLERRTVPGDASRQYAALSYVWGQAAKKFMAEKNNVHALCQPGSLSDDNENIPLVIRDAMLLVERIGQRYLWVDSICIVQDDDDISRQQVYIMDRIYADAAFVIIVLSAPHADAGIPGVRPGTRRYQSLVEEIGGTQLIASMDHMHMKSSLWPVFRSSVYATRGWTFQEHLLSSRRLYITKHQVYWEHDERVVAEDSTSLIPAESKIDPITDLRKRGEGDLNRWFGFYEFLVQSYTARTLGREDDDMLSAFFGISSRLESLCHQSMAAAIPLRAFHRALLFVPRRDSLSRRRIVAGKNYPSWSWLGWRGPVTYDFAGSHSMTDMYVLKNLISDARVMIANSDADLTSQPSFSFAPYWVSTFHPGRQVPCQTEDWACRNGTNPAARPGVTAHQTMAGDWDTAAYSRLESPVMLVFTALSAPVHRFTVVPGVGSSAREYQSSSLKDHSGTSCGSICGVTDDALEAMKAEGRVLKFVALSFGLADYLRFAKNPPPGDCGCRINLMLVSQDEKSRFAERIAVAHVESNAWWDAEPTTGEFRLV</sequence>
<evidence type="ECO:0000259" key="1">
    <source>
        <dbReference type="Pfam" id="PF06985"/>
    </source>
</evidence>
<feature type="domain" description="Heterokaryon incompatibility" evidence="1">
    <location>
        <begin position="176"/>
        <end position="330"/>
    </location>
</feature>
<accession>A0AAV9G3B9</accession>
<gene>
    <name evidence="2" type="ORF">QBC34DRAFT_479483</name>
</gene>
<reference evidence="2" key="1">
    <citation type="journal article" date="2023" name="Mol. Phylogenet. Evol.">
        <title>Genome-scale phylogeny and comparative genomics of the fungal order Sordariales.</title>
        <authorList>
            <person name="Hensen N."/>
            <person name="Bonometti L."/>
            <person name="Westerberg I."/>
            <person name="Brannstrom I.O."/>
            <person name="Guillou S."/>
            <person name="Cros-Aarteil S."/>
            <person name="Calhoun S."/>
            <person name="Haridas S."/>
            <person name="Kuo A."/>
            <person name="Mondo S."/>
            <person name="Pangilinan J."/>
            <person name="Riley R."/>
            <person name="LaButti K."/>
            <person name="Andreopoulos B."/>
            <person name="Lipzen A."/>
            <person name="Chen C."/>
            <person name="Yan M."/>
            <person name="Daum C."/>
            <person name="Ng V."/>
            <person name="Clum A."/>
            <person name="Steindorff A."/>
            <person name="Ohm R.A."/>
            <person name="Martin F."/>
            <person name="Silar P."/>
            <person name="Natvig D.O."/>
            <person name="Lalanne C."/>
            <person name="Gautier V."/>
            <person name="Ament-Velasquez S.L."/>
            <person name="Kruys A."/>
            <person name="Hutchinson M.I."/>
            <person name="Powell A.J."/>
            <person name="Barry K."/>
            <person name="Miller A.N."/>
            <person name="Grigoriev I.V."/>
            <person name="Debuchy R."/>
            <person name="Gladieux P."/>
            <person name="Hiltunen Thoren M."/>
            <person name="Johannesson H."/>
        </authorList>
    </citation>
    <scope>NUCLEOTIDE SEQUENCE</scope>
    <source>
        <strain evidence="2">PSN243</strain>
    </source>
</reference>
<dbReference type="PANTHER" id="PTHR33112:SF12">
    <property type="entry name" value="HETEROKARYON INCOMPATIBILITY DOMAIN-CONTAINING PROTEIN"/>
    <property type="match status" value="1"/>
</dbReference>